<evidence type="ECO:0000313" key="6">
    <source>
        <dbReference type="EMBL" id="MDV2477898.1"/>
    </source>
</evidence>
<keyword evidence="2" id="KW-0436">Ligase</keyword>
<dbReference type="RefSeq" id="WP_072808807.1">
    <property type="nucleotide sequence ID" value="NZ_JAHWLX010000031.1"/>
</dbReference>
<dbReference type="EMBL" id="WBMO01000005">
    <property type="protein sequence ID" value="MDV2477898.1"/>
    <property type="molecule type" value="Genomic_DNA"/>
</dbReference>
<accession>A0ABU3WV72</accession>
<feature type="domain" description="GS catalytic" evidence="5">
    <location>
        <begin position="153"/>
        <end position="511"/>
    </location>
</feature>
<dbReference type="PANTHER" id="PTHR43785">
    <property type="entry name" value="GAMMA-GLUTAMYLPUTRESCINE SYNTHETASE"/>
    <property type="match status" value="1"/>
</dbReference>
<dbReference type="InterPro" id="IPR014746">
    <property type="entry name" value="Gln_synth/guanido_kin_cat_dom"/>
</dbReference>
<dbReference type="PROSITE" id="PS51987">
    <property type="entry name" value="GS_CATALYTIC"/>
    <property type="match status" value="1"/>
</dbReference>
<comment type="similarity">
    <text evidence="1 3 4">Belongs to the glutamine synthetase family.</text>
</comment>
<dbReference type="PANTHER" id="PTHR43785:SF12">
    <property type="entry name" value="TYPE-1 GLUTAMINE SYNTHETASE 2"/>
    <property type="match status" value="1"/>
</dbReference>
<evidence type="ECO:0000256" key="3">
    <source>
        <dbReference type="PROSITE-ProRule" id="PRU01331"/>
    </source>
</evidence>
<proteinExistence type="inferred from homology"/>
<dbReference type="Pfam" id="PF00120">
    <property type="entry name" value="Gln-synt_C"/>
    <property type="match status" value="1"/>
</dbReference>
<evidence type="ECO:0000313" key="7">
    <source>
        <dbReference type="Proteomes" id="UP001275440"/>
    </source>
</evidence>
<keyword evidence="7" id="KW-1185">Reference proteome</keyword>
<protein>
    <submittedName>
        <fullName evidence="6">Glutamine synthetase</fullName>
    </submittedName>
</protein>
<dbReference type="SMART" id="SM01230">
    <property type="entry name" value="Gln-synt_C"/>
    <property type="match status" value="1"/>
</dbReference>
<dbReference type="SUPFAM" id="SSF55931">
    <property type="entry name" value="Glutamine synthetase/guanido kinase"/>
    <property type="match status" value="1"/>
</dbReference>
<comment type="caution">
    <text evidence="6">The sequence shown here is derived from an EMBL/GenBank/DDBJ whole genome shotgun (WGS) entry which is preliminary data.</text>
</comment>
<dbReference type="Gene3D" id="3.10.20.70">
    <property type="entry name" value="Glutamine synthetase, N-terminal domain"/>
    <property type="match status" value="1"/>
</dbReference>
<evidence type="ECO:0000256" key="2">
    <source>
        <dbReference type="ARBA" id="ARBA00022598"/>
    </source>
</evidence>
<dbReference type="InterPro" id="IPR036651">
    <property type="entry name" value="Gln_synt_N_sf"/>
</dbReference>
<organism evidence="6 7">
    <name type="scientific">Rhodococcus zopfii</name>
    <dbReference type="NCBI Taxonomy" id="43772"/>
    <lineage>
        <taxon>Bacteria</taxon>
        <taxon>Bacillati</taxon>
        <taxon>Actinomycetota</taxon>
        <taxon>Actinomycetes</taxon>
        <taxon>Mycobacteriales</taxon>
        <taxon>Nocardiaceae</taxon>
        <taxon>Rhodococcus</taxon>
    </lineage>
</organism>
<dbReference type="Proteomes" id="UP001275440">
    <property type="component" value="Unassembled WGS sequence"/>
</dbReference>
<reference evidence="6 7" key="1">
    <citation type="submission" date="2019-10" db="EMBL/GenBank/DDBJ databases">
        <title>Draft Genome Assembly of Rhodococcus zopfii DSM44189.</title>
        <authorList>
            <person name="Sutton J.M."/>
            <person name="Akob D.M."/>
            <person name="Bushman T.J."/>
        </authorList>
    </citation>
    <scope>NUCLEOTIDE SEQUENCE [LARGE SCALE GENOMIC DNA]</scope>
    <source>
        <strain evidence="6 7">DSM 44189</strain>
    </source>
</reference>
<sequence length="511" mass="56313">MSESISTATLKNLSTGRSGFIEMHSLWTPRQKAKAAEILAQIEEDGLEVIRMSFCDPHGLSRSKAVTASSFASVLRNGIDCSPGPFIFDTGLDLVFNPFERGGGLNDDEMTGAGSFVLVPDPETFHVLPWADKAGWIIGDEYFKSGRPVPFSSRQLLKRMLGEVEARDLQYVVGLEVEWYLTRLIDLKNDLESVGGFGSPGAAPVVAPVNLGYQFNSENLIDEVEGLIREIRSTLLSFGIPLRTTEHESGPGQMEFTFDPMPALEAADAMLLFRTTVKQLCARAGYHATFMCAPALSGFDASGWHLHQSLFDRGVGENVFVAQGEGEFVSEFATHFAGGLVHHAAATAIFAAPTVNGYKRFSDRFSLSPDRATWSADNRGTYLRVLGGPGDPATHFENRLGEPAANPYLYMASQLIAGLDGVDNKIDPGPLTDNPHEKDLPRLPSSLAQAADALDASELFRRSAGDAFVDFYLGLKRNEWRRYIQYLEENGIREDQNTVTEWEQREYFRSF</sequence>
<dbReference type="InterPro" id="IPR008146">
    <property type="entry name" value="Gln_synth_cat_dom"/>
</dbReference>
<name>A0ABU3WV72_9NOCA</name>
<gene>
    <name evidence="6" type="ORF">F8M49_25470</name>
</gene>
<evidence type="ECO:0000256" key="1">
    <source>
        <dbReference type="ARBA" id="ARBA00009897"/>
    </source>
</evidence>
<dbReference type="SUPFAM" id="SSF54368">
    <property type="entry name" value="Glutamine synthetase, N-terminal domain"/>
    <property type="match status" value="1"/>
</dbReference>
<evidence type="ECO:0000259" key="5">
    <source>
        <dbReference type="PROSITE" id="PS51987"/>
    </source>
</evidence>
<evidence type="ECO:0000256" key="4">
    <source>
        <dbReference type="RuleBase" id="RU000384"/>
    </source>
</evidence>
<dbReference type="Gene3D" id="3.30.590.10">
    <property type="entry name" value="Glutamine synthetase/guanido kinase, catalytic domain"/>
    <property type="match status" value="1"/>
</dbReference>